<protein>
    <recommendedName>
        <fullName evidence="5">Stress-associated endoplasmic reticulum protein</fullName>
    </recommendedName>
</protein>
<keyword evidence="2" id="KW-0472">Membrane</keyword>
<name>A0ABN9YJM9_9DINO</name>
<proteinExistence type="predicted"/>
<evidence type="ECO:0000256" key="1">
    <source>
        <dbReference type="SAM" id="MobiDB-lite"/>
    </source>
</evidence>
<evidence type="ECO:0000313" key="3">
    <source>
        <dbReference type="EMBL" id="CAK0911408.1"/>
    </source>
</evidence>
<feature type="region of interest" description="Disordered" evidence="1">
    <location>
        <begin position="81"/>
        <end position="100"/>
    </location>
</feature>
<dbReference type="EMBL" id="CAUYUJ010022570">
    <property type="protein sequence ID" value="CAK0911408.1"/>
    <property type="molecule type" value="Genomic_DNA"/>
</dbReference>
<keyword evidence="2" id="KW-0812">Transmembrane</keyword>
<reference evidence="3" key="1">
    <citation type="submission" date="2023-10" db="EMBL/GenBank/DDBJ databases">
        <authorList>
            <person name="Chen Y."/>
            <person name="Shah S."/>
            <person name="Dougan E. K."/>
            <person name="Thang M."/>
            <person name="Chan C."/>
        </authorList>
    </citation>
    <scope>NUCLEOTIDE SEQUENCE [LARGE SCALE GENOMIC DNA]</scope>
</reference>
<evidence type="ECO:0008006" key="5">
    <source>
        <dbReference type="Google" id="ProtNLM"/>
    </source>
</evidence>
<keyword evidence="4" id="KW-1185">Reference proteome</keyword>
<evidence type="ECO:0000256" key="2">
    <source>
        <dbReference type="SAM" id="Phobius"/>
    </source>
</evidence>
<feature type="compositionally biased region" description="Polar residues" evidence="1">
    <location>
        <begin position="89"/>
        <end position="100"/>
    </location>
</feature>
<feature type="compositionally biased region" description="Basic and acidic residues" evidence="1">
    <location>
        <begin position="13"/>
        <end position="42"/>
    </location>
</feature>
<keyword evidence="2" id="KW-1133">Transmembrane helix</keyword>
<dbReference type="Proteomes" id="UP001189429">
    <property type="component" value="Unassembled WGS sequence"/>
</dbReference>
<evidence type="ECO:0000313" key="4">
    <source>
        <dbReference type="Proteomes" id="UP001189429"/>
    </source>
</evidence>
<sequence>MGRGMMQINPMKDQQKRNKRQQEKEEEMEKKRELLKQEPAETRRRKPKANKSADNLSKGIGAFFVFLAVVLLGLCVPYDSGEATAPGANATNSTGPGAGK</sequence>
<accession>A0ABN9YJM9</accession>
<gene>
    <name evidence="3" type="ORF">PCOR1329_LOCUS85282</name>
</gene>
<feature type="transmembrane region" description="Helical" evidence="2">
    <location>
        <begin position="55"/>
        <end position="74"/>
    </location>
</feature>
<organism evidence="3 4">
    <name type="scientific">Prorocentrum cordatum</name>
    <dbReference type="NCBI Taxonomy" id="2364126"/>
    <lineage>
        <taxon>Eukaryota</taxon>
        <taxon>Sar</taxon>
        <taxon>Alveolata</taxon>
        <taxon>Dinophyceae</taxon>
        <taxon>Prorocentrales</taxon>
        <taxon>Prorocentraceae</taxon>
        <taxon>Prorocentrum</taxon>
    </lineage>
</organism>
<feature type="region of interest" description="Disordered" evidence="1">
    <location>
        <begin position="1"/>
        <end position="55"/>
    </location>
</feature>
<comment type="caution">
    <text evidence="3">The sequence shown here is derived from an EMBL/GenBank/DDBJ whole genome shotgun (WGS) entry which is preliminary data.</text>
</comment>